<evidence type="ECO:0000313" key="3">
    <source>
        <dbReference type="Proteomes" id="UP001295423"/>
    </source>
</evidence>
<feature type="compositionally biased region" description="Basic and acidic residues" evidence="1">
    <location>
        <begin position="50"/>
        <end position="62"/>
    </location>
</feature>
<evidence type="ECO:0000256" key="1">
    <source>
        <dbReference type="SAM" id="MobiDB-lite"/>
    </source>
</evidence>
<accession>A0AAD2CF70</accession>
<comment type="caution">
    <text evidence="2">The sequence shown here is derived from an EMBL/GenBank/DDBJ whole genome shotgun (WGS) entry which is preliminary data.</text>
</comment>
<feature type="compositionally biased region" description="Basic residues" evidence="1">
    <location>
        <begin position="82"/>
        <end position="94"/>
    </location>
</feature>
<evidence type="ECO:0000313" key="2">
    <source>
        <dbReference type="EMBL" id="CAJ1930259.1"/>
    </source>
</evidence>
<dbReference type="Proteomes" id="UP001295423">
    <property type="component" value="Unassembled WGS sequence"/>
</dbReference>
<feature type="region of interest" description="Disordered" evidence="1">
    <location>
        <begin position="1"/>
        <end position="115"/>
    </location>
</feature>
<reference evidence="2" key="1">
    <citation type="submission" date="2023-08" db="EMBL/GenBank/DDBJ databases">
        <authorList>
            <person name="Audoor S."/>
            <person name="Bilcke G."/>
        </authorList>
    </citation>
    <scope>NUCLEOTIDE SEQUENCE</scope>
</reference>
<proteinExistence type="predicted"/>
<dbReference type="AlphaFoldDB" id="A0AAD2CF70"/>
<feature type="compositionally biased region" description="Basic residues" evidence="1">
    <location>
        <begin position="13"/>
        <end position="27"/>
    </location>
</feature>
<sequence>MPADSNANETSKSRKNRQRRRGSRKRARSQDQTTAESSNGSHPPQSAVDSIEKDDRKPIQHDRKPKSIVTGTHMKPPGQNQKYRRPRRKNKPRKGGCNSHHNIDASRGIENGDIHDDKSCAQRVNQGQNQNQNSNKAKHVDIDMNDDDLQVLCWSSPSDFVPVQSEEAMVKVMLPRGKRERGMMRNYLFRLKEIKQALKSAHGMTLKQALSLRRLHIKNFNPTMTMSGLGLGEDEDILKSANIFEECVQEFLDQNAVQYWTEKEQRERAKEYGMEGPRGTPDFLLRGQVMLRKVRGNGDTILEERKINWVECKMFYGASTISQGGRGAIGSLVSKMSSYVSLFGEGAIVFMNGCGDSLALELRGVGVTVLDCVGTVKLGRVLEHQKAWCASRDGQILN</sequence>
<feature type="compositionally biased region" description="Polar residues" evidence="1">
    <location>
        <begin position="1"/>
        <end position="10"/>
    </location>
</feature>
<protein>
    <recommendedName>
        <fullName evidence="4">CDAN1-interacting nuclease 1</fullName>
    </recommendedName>
</protein>
<keyword evidence="3" id="KW-1185">Reference proteome</keyword>
<name>A0AAD2CF70_9STRA</name>
<dbReference type="EMBL" id="CAKOGP040000113">
    <property type="protein sequence ID" value="CAJ1930259.1"/>
    <property type="molecule type" value="Genomic_DNA"/>
</dbReference>
<gene>
    <name evidence="2" type="ORF">CYCCA115_LOCUS1881</name>
</gene>
<feature type="compositionally biased region" description="Polar residues" evidence="1">
    <location>
        <begin position="30"/>
        <end position="48"/>
    </location>
</feature>
<organism evidence="2 3">
    <name type="scientific">Cylindrotheca closterium</name>
    <dbReference type="NCBI Taxonomy" id="2856"/>
    <lineage>
        <taxon>Eukaryota</taxon>
        <taxon>Sar</taxon>
        <taxon>Stramenopiles</taxon>
        <taxon>Ochrophyta</taxon>
        <taxon>Bacillariophyta</taxon>
        <taxon>Bacillariophyceae</taxon>
        <taxon>Bacillariophycidae</taxon>
        <taxon>Bacillariales</taxon>
        <taxon>Bacillariaceae</taxon>
        <taxon>Cylindrotheca</taxon>
    </lineage>
</organism>
<dbReference type="Pfam" id="PF14811">
    <property type="entry name" value="TPD"/>
    <property type="match status" value="1"/>
</dbReference>
<evidence type="ECO:0008006" key="4">
    <source>
        <dbReference type="Google" id="ProtNLM"/>
    </source>
</evidence>
<dbReference type="InterPro" id="IPR029404">
    <property type="entry name" value="CDIN1"/>
</dbReference>